<dbReference type="SUPFAM" id="SSF53448">
    <property type="entry name" value="Nucleotide-diphospho-sugar transferases"/>
    <property type="match status" value="1"/>
</dbReference>
<feature type="domain" description="Glycosyltransferase 2-like" evidence="2">
    <location>
        <begin position="25"/>
        <end position="139"/>
    </location>
</feature>
<organism evidence="3">
    <name type="scientific">viral metagenome</name>
    <dbReference type="NCBI Taxonomy" id="1070528"/>
    <lineage>
        <taxon>unclassified sequences</taxon>
        <taxon>metagenomes</taxon>
        <taxon>organismal metagenomes</taxon>
    </lineage>
</organism>
<accession>A0A6C0JCU0</accession>
<dbReference type="PANTHER" id="PTHR22916">
    <property type="entry name" value="GLYCOSYLTRANSFERASE"/>
    <property type="match status" value="1"/>
</dbReference>
<name>A0A6C0JCU0_9ZZZZ</name>
<dbReference type="InterPro" id="IPR001173">
    <property type="entry name" value="Glyco_trans_2-like"/>
</dbReference>
<reference evidence="3" key="1">
    <citation type="journal article" date="2020" name="Nature">
        <title>Giant virus diversity and host interactions through global metagenomics.</title>
        <authorList>
            <person name="Schulz F."/>
            <person name="Roux S."/>
            <person name="Paez-Espino D."/>
            <person name="Jungbluth S."/>
            <person name="Walsh D.A."/>
            <person name="Denef V.J."/>
            <person name="McMahon K.D."/>
            <person name="Konstantinidis K.T."/>
            <person name="Eloe-Fadrosh E.A."/>
            <person name="Kyrpides N.C."/>
            <person name="Woyke T."/>
        </authorList>
    </citation>
    <scope>NUCLEOTIDE SEQUENCE</scope>
    <source>
        <strain evidence="3">GVMAG-M-3300025880-76</strain>
    </source>
</reference>
<evidence type="ECO:0000313" key="3">
    <source>
        <dbReference type="EMBL" id="QHU02650.1"/>
    </source>
</evidence>
<dbReference type="EMBL" id="MN740361">
    <property type="protein sequence ID" value="QHU02650.1"/>
    <property type="molecule type" value="Genomic_DNA"/>
</dbReference>
<protein>
    <recommendedName>
        <fullName evidence="2">Glycosyltransferase 2-like domain-containing protein</fullName>
    </recommendedName>
</protein>
<evidence type="ECO:0000259" key="2">
    <source>
        <dbReference type="Pfam" id="PF00535"/>
    </source>
</evidence>
<feature type="coiled-coil region" evidence="1">
    <location>
        <begin position="364"/>
        <end position="391"/>
    </location>
</feature>
<dbReference type="Pfam" id="PF00535">
    <property type="entry name" value="Glycos_transf_2"/>
    <property type="match status" value="1"/>
</dbReference>
<dbReference type="InterPro" id="IPR029044">
    <property type="entry name" value="Nucleotide-diphossugar_trans"/>
</dbReference>
<keyword evidence="1" id="KW-0175">Coiled coil</keyword>
<evidence type="ECO:0000256" key="1">
    <source>
        <dbReference type="SAM" id="Coils"/>
    </source>
</evidence>
<proteinExistence type="predicted"/>
<dbReference type="Gene3D" id="3.90.550.10">
    <property type="entry name" value="Spore Coat Polysaccharide Biosynthesis Protein SpsA, Chain A"/>
    <property type="match status" value="1"/>
</dbReference>
<dbReference type="AlphaFoldDB" id="A0A6C0JCU0"/>
<dbReference type="CDD" id="cd00761">
    <property type="entry name" value="Glyco_tranf_GTA_type"/>
    <property type="match status" value="1"/>
</dbReference>
<sequence>MGKKKTTKTTKTKDEKLSLRYPMVSVCTPTFNRRPFIENMFECFRNQDYPKSRMEWIIVDDGNDKIEDLVNAANIPQIKYFKYDEKMSLGKKRNLMHSKTSGAYIVYMDDDDYYPRDRVSHAVDTLKQHPRAMCAGSSIIHVHFKHINKIVEFGPYGPNHSTAGTFAFRRALLDETRYDDDAALAEEKAFLKNYTVPFVQLNPKQTILVFSHNQNTFDKRTLLENPNPKVTKYTDYEVDYFVKEESIRKFFMEDIDGLLDGYEAGNVKYKPDVIEGIATIQKKRDIMQKQQVDAINIQNKRLLITDNNTKQQREATLGEVSHLFEQQQTLVTTLRSEINDLKKTQNKRVMITDNDSGQQREASVQELVVLLQNANSEIKELRSKNTTLTQTSSNVCVVKSNDTTE</sequence>